<protein>
    <submittedName>
        <fullName evidence="1">Uncharacterized protein</fullName>
    </submittedName>
</protein>
<accession>A0A9D1PVW6</accession>
<reference evidence="1" key="1">
    <citation type="journal article" date="2021" name="PeerJ">
        <title>Extensive microbial diversity within the chicken gut microbiome revealed by metagenomics and culture.</title>
        <authorList>
            <person name="Gilroy R."/>
            <person name="Ravi A."/>
            <person name="Getino M."/>
            <person name="Pursley I."/>
            <person name="Horton D.L."/>
            <person name="Alikhan N.F."/>
            <person name="Baker D."/>
            <person name="Gharbi K."/>
            <person name="Hall N."/>
            <person name="Watson M."/>
            <person name="Adriaenssens E.M."/>
            <person name="Foster-Nyarko E."/>
            <person name="Jarju S."/>
            <person name="Secka A."/>
            <person name="Antonio M."/>
            <person name="Oren A."/>
            <person name="Chaudhuri R.R."/>
            <person name="La Ragione R."/>
            <person name="Hildebrand F."/>
            <person name="Pallen M.J."/>
        </authorList>
    </citation>
    <scope>NUCLEOTIDE SEQUENCE</scope>
    <source>
        <strain evidence="1">ChiHecec2B26-446</strain>
    </source>
</reference>
<evidence type="ECO:0000313" key="1">
    <source>
        <dbReference type="EMBL" id="HIV99834.1"/>
    </source>
</evidence>
<feature type="non-terminal residue" evidence="1">
    <location>
        <position position="1"/>
    </location>
</feature>
<name>A0A9D1PVW6_9BACT</name>
<proteinExistence type="predicted"/>
<reference evidence="1" key="2">
    <citation type="submission" date="2021-04" db="EMBL/GenBank/DDBJ databases">
        <authorList>
            <person name="Gilroy R."/>
        </authorList>
    </citation>
    <scope>NUCLEOTIDE SEQUENCE</scope>
    <source>
        <strain evidence="1">ChiHecec2B26-446</strain>
    </source>
</reference>
<sequence length="74" mass="8385">ICCVSLRVCFVLALAHIQIFPFSEYVLTRAIPEELKTSLPSVEEIEKELDTDNKRILSEPSLEKQTMFMGSPKA</sequence>
<dbReference type="Proteomes" id="UP000886752">
    <property type="component" value="Unassembled WGS sequence"/>
</dbReference>
<dbReference type="AlphaFoldDB" id="A0A9D1PVW6"/>
<evidence type="ECO:0000313" key="2">
    <source>
        <dbReference type="Proteomes" id="UP000886752"/>
    </source>
</evidence>
<gene>
    <name evidence="1" type="ORF">H9894_01385</name>
</gene>
<comment type="caution">
    <text evidence="1">The sequence shown here is derived from an EMBL/GenBank/DDBJ whole genome shotgun (WGS) entry which is preliminary data.</text>
</comment>
<organism evidence="1 2">
    <name type="scientific">Candidatus Desulfovibrio intestinipullorum</name>
    <dbReference type="NCBI Taxonomy" id="2838536"/>
    <lineage>
        <taxon>Bacteria</taxon>
        <taxon>Pseudomonadati</taxon>
        <taxon>Thermodesulfobacteriota</taxon>
        <taxon>Desulfovibrionia</taxon>
        <taxon>Desulfovibrionales</taxon>
        <taxon>Desulfovibrionaceae</taxon>
        <taxon>Desulfovibrio</taxon>
    </lineage>
</organism>
<dbReference type="EMBL" id="DXHV01000017">
    <property type="protein sequence ID" value="HIV99834.1"/>
    <property type="molecule type" value="Genomic_DNA"/>
</dbReference>